<feature type="binding site" evidence="2">
    <location>
        <position position="81"/>
    </location>
    <ligand>
        <name>Mg(2+)</name>
        <dbReference type="ChEBI" id="CHEBI:18420"/>
        <label>1</label>
        <note>catalytic</note>
    </ligand>
</feature>
<sequence length="285" mass="30373">MQGAEAAMTERITLADMHTVVGMMRGAAKRHVMPFFRCLARTDIRAKSGPLDIVTVADEASERDLTAALQAAWPDALVVGEEAVAADPAIVDGLVTADLAFVIDPIDGTANYAAGVPLFGVMVSAVMGGEVVGGAILDPVCDVVALAARGQGAWLEDGTGATRALHVAPPVPACEMAGNASWRYLPPDLRDVVTHNLPKVAGSWDFRCAAHEYLMLVDGRCHFLLFNRTLPWDHLAGWLIHAEAGGYSARFDGSPYRVTDRSGGLLYAPDRESWQALRDLLLTPG</sequence>
<dbReference type="PANTHER" id="PTHR20854:SF4">
    <property type="entry name" value="INOSITOL-1-MONOPHOSPHATASE-RELATED"/>
    <property type="match status" value="1"/>
</dbReference>
<comment type="similarity">
    <text evidence="1">Belongs to the inositol monophosphatase superfamily.</text>
</comment>
<feature type="binding site" evidence="2">
    <location>
        <position position="106"/>
    </location>
    <ligand>
        <name>Mg(2+)</name>
        <dbReference type="ChEBI" id="CHEBI:18420"/>
        <label>1</label>
        <note>catalytic</note>
    </ligand>
</feature>
<evidence type="ECO:0000313" key="3">
    <source>
        <dbReference type="EMBL" id="BAK84907.1"/>
    </source>
</evidence>
<proteinExistence type="inferred from homology"/>
<evidence type="ECO:0000256" key="1">
    <source>
        <dbReference type="ARBA" id="ARBA00009759"/>
    </source>
</evidence>
<accession>G2I1X1</accession>
<evidence type="ECO:0000256" key="2">
    <source>
        <dbReference type="PIRSR" id="PIRSR600760-2"/>
    </source>
</evidence>
<dbReference type="STRING" id="634177.GLX_24950"/>
<dbReference type="AlphaFoldDB" id="G2I1X1"/>
<reference evidence="4" key="1">
    <citation type="journal article" date="2011" name="J. Bacteriol.">
        <title>Complete genome sequence of NBRC 3288, a unique cellulose-nonproducing strain of Gluconacetobacter xylinus isolated from vinegar.</title>
        <authorList>
            <person name="Ogino H."/>
            <person name="Azuma Y."/>
            <person name="Hosoyama A."/>
            <person name="Nakazawa H."/>
            <person name="Matsutani M."/>
            <person name="Hasegawa A."/>
            <person name="Otsuyama K."/>
            <person name="Matsushita K."/>
            <person name="Fujita N."/>
            <person name="Shirai M."/>
        </authorList>
    </citation>
    <scope>NUCLEOTIDE SEQUENCE [LARGE SCALE GENOMIC DNA]</scope>
    <source>
        <strain evidence="4">NBRC 3288 / BCRC 11682 / LMG 1693</strain>
    </source>
</reference>
<dbReference type="eggNOG" id="COG0483">
    <property type="taxonomic scope" value="Bacteria"/>
</dbReference>
<dbReference type="SUPFAM" id="SSF56655">
    <property type="entry name" value="Carbohydrate phosphatase"/>
    <property type="match status" value="1"/>
</dbReference>
<dbReference type="GO" id="GO:0008934">
    <property type="term" value="F:inositol monophosphate 1-phosphatase activity"/>
    <property type="evidence" value="ECO:0007669"/>
    <property type="project" value="TreeGrafter"/>
</dbReference>
<dbReference type="HOGENOM" id="CLU_044118_6_0_5"/>
<dbReference type="PATRIC" id="fig|634177.7.peg.2786"/>
<dbReference type="Gene3D" id="3.30.540.10">
    <property type="entry name" value="Fructose-1,6-Bisphosphatase, subunit A, domain 1"/>
    <property type="match status" value="1"/>
</dbReference>
<name>G2I1X1_KOMMN</name>
<dbReference type="PANTHER" id="PTHR20854">
    <property type="entry name" value="INOSITOL MONOPHOSPHATASE"/>
    <property type="match status" value="1"/>
</dbReference>
<dbReference type="Pfam" id="PF00459">
    <property type="entry name" value="Inositol_P"/>
    <property type="match status" value="1"/>
</dbReference>
<comment type="cofactor">
    <cofactor evidence="2">
        <name>Mg(2+)</name>
        <dbReference type="ChEBI" id="CHEBI:18420"/>
    </cofactor>
</comment>
<dbReference type="GO" id="GO:0006020">
    <property type="term" value="P:inositol metabolic process"/>
    <property type="evidence" value="ECO:0007669"/>
    <property type="project" value="TreeGrafter"/>
</dbReference>
<feature type="binding site" evidence="2">
    <location>
        <position position="107"/>
    </location>
    <ligand>
        <name>Mg(2+)</name>
        <dbReference type="ChEBI" id="CHEBI:18420"/>
        <label>1</label>
        <note>catalytic</note>
    </ligand>
</feature>
<keyword evidence="2" id="KW-0479">Metal-binding</keyword>
<protein>
    <submittedName>
        <fullName evidence="3">Inositol-1-monophosphatase</fullName>
    </submittedName>
</protein>
<dbReference type="Gene3D" id="3.40.190.80">
    <property type="match status" value="1"/>
</dbReference>
<dbReference type="EMBL" id="AP012159">
    <property type="protein sequence ID" value="BAK84907.1"/>
    <property type="molecule type" value="Genomic_DNA"/>
</dbReference>
<keyword evidence="2" id="KW-0460">Magnesium</keyword>
<dbReference type="PRINTS" id="PR00377">
    <property type="entry name" value="IMPHPHTASES"/>
</dbReference>
<feature type="binding site" evidence="2">
    <location>
        <position position="104"/>
    </location>
    <ligand>
        <name>Mg(2+)</name>
        <dbReference type="ChEBI" id="CHEBI:18420"/>
        <label>1</label>
        <note>catalytic</note>
    </ligand>
</feature>
<dbReference type="GO" id="GO:0046872">
    <property type="term" value="F:metal ion binding"/>
    <property type="evidence" value="ECO:0007669"/>
    <property type="project" value="UniProtKB-KW"/>
</dbReference>
<dbReference type="Proteomes" id="UP000009044">
    <property type="component" value="Chromosome"/>
</dbReference>
<organism evidence="3 4">
    <name type="scientific">Komagataeibacter medellinensis (strain NBRC 3288 / BCRC 11682 / LMG 1693 / Kondo 51)</name>
    <name type="common">Gluconacetobacter medellinensis</name>
    <dbReference type="NCBI Taxonomy" id="634177"/>
    <lineage>
        <taxon>Bacteria</taxon>
        <taxon>Pseudomonadati</taxon>
        <taxon>Pseudomonadota</taxon>
        <taxon>Alphaproteobacteria</taxon>
        <taxon>Acetobacterales</taxon>
        <taxon>Acetobacteraceae</taxon>
        <taxon>Komagataeibacter</taxon>
    </lineage>
</organism>
<gene>
    <name evidence="3" type="ordered locus">GLX_24950</name>
</gene>
<evidence type="ECO:0000313" key="4">
    <source>
        <dbReference type="Proteomes" id="UP000009044"/>
    </source>
</evidence>
<dbReference type="GO" id="GO:0007165">
    <property type="term" value="P:signal transduction"/>
    <property type="evidence" value="ECO:0007669"/>
    <property type="project" value="TreeGrafter"/>
</dbReference>
<dbReference type="KEGG" id="gxy:GLX_24950"/>
<dbReference type="InterPro" id="IPR000760">
    <property type="entry name" value="Inositol_monophosphatase-like"/>
</dbReference>
<feature type="binding site" evidence="2">
    <location>
        <position position="233"/>
    </location>
    <ligand>
        <name>Mg(2+)</name>
        <dbReference type="ChEBI" id="CHEBI:18420"/>
        <label>1</label>
        <note>catalytic</note>
    </ligand>
</feature>